<dbReference type="Gene3D" id="1.10.510.10">
    <property type="entry name" value="Transferase(Phosphotransferase) domain 1"/>
    <property type="match status" value="1"/>
</dbReference>
<evidence type="ECO:0000256" key="5">
    <source>
        <dbReference type="ARBA" id="ARBA00047899"/>
    </source>
</evidence>
<comment type="caution">
    <text evidence="7">The sequence shown here is derived from an EMBL/GenBank/DDBJ whole genome shotgun (WGS) entry which is preliminary data.</text>
</comment>
<dbReference type="InterPro" id="IPR001245">
    <property type="entry name" value="Ser-Thr/Tyr_kinase_cat_dom"/>
</dbReference>
<dbReference type="Pfam" id="PF07714">
    <property type="entry name" value="PK_Tyr_Ser-Thr"/>
    <property type="match status" value="1"/>
</dbReference>
<dbReference type="EMBL" id="CACRXK020011029">
    <property type="protein sequence ID" value="CAB4020575.1"/>
    <property type="molecule type" value="Genomic_DNA"/>
</dbReference>
<dbReference type="InterPro" id="IPR008271">
    <property type="entry name" value="Ser/Thr_kinase_AS"/>
</dbReference>
<keyword evidence="4" id="KW-0067">ATP-binding</keyword>
<dbReference type="OrthoDB" id="774951at2759"/>
<evidence type="ECO:0000256" key="1">
    <source>
        <dbReference type="ARBA" id="ARBA00022679"/>
    </source>
</evidence>
<dbReference type="GO" id="GO:0004674">
    <property type="term" value="F:protein serine/threonine kinase activity"/>
    <property type="evidence" value="ECO:0007669"/>
    <property type="project" value="UniProtKB-EC"/>
</dbReference>
<dbReference type="InterPro" id="IPR011009">
    <property type="entry name" value="Kinase-like_dom_sf"/>
</dbReference>
<dbReference type="InterPro" id="IPR000719">
    <property type="entry name" value="Prot_kinase_dom"/>
</dbReference>
<comment type="catalytic activity">
    <reaction evidence="6">
        <text>L-seryl-[protein] + ATP = O-phospho-L-seryl-[protein] + ADP + H(+)</text>
        <dbReference type="Rhea" id="RHEA:17989"/>
        <dbReference type="Rhea" id="RHEA-COMP:9863"/>
        <dbReference type="Rhea" id="RHEA-COMP:11604"/>
        <dbReference type="ChEBI" id="CHEBI:15378"/>
        <dbReference type="ChEBI" id="CHEBI:29999"/>
        <dbReference type="ChEBI" id="CHEBI:30616"/>
        <dbReference type="ChEBI" id="CHEBI:83421"/>
        <dbReference type="ChEBI" id="CHEBI:456216"/>
        <dbReference type="EC" id="2.7.11.1"/>
    </reaction>
</comment>
<evidence type="ECO:0000313" key="8">
    <source>
        <dbReference type="Proteomes" id="UP001152795"/>
    </source>
</evidence>
<name>A0A7D9EXA8_PARCT</name>
<gene>
    <name evidence="7" type="ORF">PACLA_8A018376</name>
</gene>
<accession>A0A7D9EXA8</accession>
<dbReference type="PROSITE" id="PS00108">
    <property type="entry name" value="PROTEIN_KINASE_ST"/>
    <property type="match status" value="1"/>
</dbReference>
<dbReference type="SMART" id="SM00220">
    <property type="entry name" value="S_TKc"/>
    <property type="match status" value="1"/>
</dbReference>
<dbReference type="PANTHER" id="PTHR44329">
    <property type="entry name" value="SERINE/THREONINE-PROTEIN KINASE TNNI3K-RELATED"/>
    <property type="match status" value="1"/>
</dbReference>
<dbReference type="Proteomes" id="UP001152795">
    <property type="component" value="Unassembled WGS sequence"/>
</dbReference>
<reference evidence="7" key="1">
    <citation type="submission" date="2020-04" db="EMBL/GenBank/DDBJ databases">
        <authorList>
            <person name="Alioto T."/>
            <person name="Alioto T."/>
            <person name="Gomez Garrido J."/>
        </authorList>
    </citation>
    <scope>NUCLEOTIDE SEQUENCE</scope>
    <source>
        <strain evidence="7">A484AB</strain>
    </source>
</reference>
<feature type="non-terminal residue" evidence="7">
    <location>
        <position position="1"/>
    </location>
</feature>
<keyword evidence="1" id="KW-0808">Transferase</keyword>
<keyword evidence="2" id="KW-0547">Nucleotide-binding</keyword>
<evidence type="ECO:0000256" key="6">
    <source>
        <dbReference type="ARBA" id="ARBA00048679"/>
    </source>
</evidence>
<dbReference type="InterPro" id="IPR051681">
    <property type="entry name" value="Ser/Thr_Kinases-Pseudokinases"/>
</dbReference>
<protein>
    <submittedName>
        <fullName evidence="7">Kinase suppressor of Ras 1</fullName>
    </submittedName>
</protein>
<evidence type="ECO:0000256" key="4">
    <source>
        <dbReference type="ARBA" id="ARBA00022840"/>
    </source>
</evidence>
<dbReference type="AlphaFoldDB" id="A0A7D9EXA8"/>
<dbReference type="PANTHER" id="PTHR44329:SF253">
    <property type="entry name" value="KINASE SUPPRESSOR OF RAS 2"/>
    <property type="match status" value="1"/>
</dbReference>
<dbReference type="PROSITE" id="PS50011">
    <property type="entry name" value="PROTEIN_KINASE_DOM"/>
    <property type="match status" value="1"/>
</dbReference>
<proteinExistence type="predicted"/>
<evidence type="ECO:0000256" key="2">
    <source>
        <dbReference type="ARBA" id="ARBA00022741"/>
    </source>
</evidence>
<sequence length="306" mass="35289">SHLSEWTVNFNDIELGDWIGGGRIGDVYKGNWHGQVAVKLIEIKEPTVIQLQAFKMQVQTFRKTRHENLVLFMGACMEPPKLAIITSLCKDHHLYRRIHGLKETLPVNKVMLILKQIAQAMSYLHSRGVVHADLKTKNIFFENESKVVITDFGHFRLAAELKLEETRSGVVKFPYGWVYYLAPEIIRSLSPNQKLHRKLFTKESDVYAFGTVSYELFATVWPFHECSLESIIYQVGKGAKQSLSKLDVAREMKDLINHFWSYHPGKRSDFKLISKILEKIPMTKGRLYRSPSQPVSHMLRAVEADF</sequence>
<organism evidence="7 8">
    <name type="scientific">Paramuricea clavata</name>
    <name type="common">Red gorgonian</name>
    <name type="synonym">Violescent sea-whip</name>
    <dbReference type="NCBI Taxonomy" id="317549"/>
    <lineage>
        <taxon>Eukaryota</taxon>
        <taxon>Metazoa</taxon>
        <taxon>Cnidaria</taxon>
        <taxon>Anthozoa</taxon>
        <taxon>Octocorallia</taxon>
        <taxon>Malacalcyonacea</taxon>
        <taxon>Plexauridae</taxon>
        <taxon>Paramuricea</taxon>
    </lineage>
</organism>
<evidence type="ECO:0000256" key="3">
    <source>
        <dbReference type="ARBA" id="ARBA00022777"/>
    </source>
</evidence>
<keyword evidence="8" id="KW-1185">Reference proteome</keyword>
<dbReference type="Gene3D" id="3.30.200.20">
    <property type="entry name" value="Phosphorylase Kinase, domain 1"/>
    <property type="match status" value="1"/>
</dbReference>
<dbReference type="PIRSF" id="PIRSF000654">
    <property type="entry name" value="Integrin-linked_kinase"/>
    <property type="match status" value="1"/>
</dbReference>
<evidence type="ECO:0000313" key="7">
    <source>
        <dbReference type="EMBL" id="CAB4020575.1"/>
    </source>
</evidence>
<keyword evidence="3 7" id="KW-0418">Kinase</keyword>
<dbReference type="GO" id="GO:0005524">
    <property type="term" value="F:ATP binding"/>
    <property type="evidence" value="ECO:0007669"/>
    <property type="project" value="UniProtKB-KW"/>
</dbReference>
<comment type="catalytic activity">
    <reaction evidence="5">
        <text>L-threonyl-[protein] + ATP = O-phospho-L-threonyl-[protein] + ADP + H(+)</text>
        <dbReference type="Rhea" id="RHEA:46608"/>
        <dbReference type="Rhea" id="RHEA-COMP:11060"/>
        <dbReference type="Rhea" id="RHEA-COMP:11605"/>
        <dbReference type="ChEBI" id="CHEBI:15378"/>
        <dbReference type="ChEBI" id="CHEBI:30013"/>
        <dbReference type="ChEBI" id="CHEBI:30616"/>
        <dbReference type="ChEBI" id="CHEBI:61977"/>
        <dbReference type="ChEBI" id="CHEBI:456216"/>
        <dbReference type="EC" id="2.7.11.1"/>
    </reaction>
</comment>
<dbReference type="SUPFAM" id="SSF56112">
    <property type="entry name" value="Protein kinase-like (PK-like)"/>
    <property type="match status" value="1"/>
</dbReference>
<dbReference type="FunFam" id="3.30.200.20:FF:000034">
    <property type="entry name" value="Kinase suppressor of Ras 1"/>
    <property type="match status" value="1"/>
</dbReference>